<keyword evidence="12" id="KW-0564">Palmitate</keyword>
<evidence type="ECO:0000256" key="12">
    <source>
        <dbReference type="ARBA" id="ARBA00023139"/>
    </source>
</evidence>
<name>A0A4D7K9D5_9BACT</name>
<keyword evidence="14" id="KW-0449">Lipoprotein</keyword>
<keyword evidence="11 15" id="KW-0472">Membrane</keyword>
<dbReference type="RefSeq" id="WP_137091525.1">
    <property type="nucleotide sequence ID" value="NZ_CP028923.1"/>
</dbReference>
<dbReference type="PROSITE" id="PS51257">
    <property type="entry name" value="PROKAR_LIPOPROTEIN"/>
    <property type="match status" value="1"/>
</dbReference>
<dbReference type="InterPro" id="IPR054765">
    <property type="entry name" value="SLBB_dom"/>
</dbReference>
<dbReference type="GO" id="GO:0015159">
    <property type="term" value="F:polysaccharide transmembrane transporter activity"/>
    <property type="evidence" value="ECO:0007669"/>
    <property type="project" value="InterPro"/>
</dbReference>
<feature type="transmembrane region" description="Helical" evidence="15">
    <location>
        <begin position="240"/>
        <end position="262"/>
    </location>
</feature>
<dbReference type="AlphaFoldDB" id="A0A4D7K9D5"/>
<dbReference type="PANTHER" id="PTHR33619:SF3">
    <property type="entry name" value="POLYSACCHARIDE EXPORT PROTEIN GFCE-RELATED"/>
    <property type="match status" value="1"/>
</dbReference>
<dbReference type="Gene3D" id="3.30.1950.10">
    <property type="entry name" value="wza like domain"/>
    <property type="match status" value="1"/>
</dbReference>
<keyword evidence="6 15" id="KW-0812">Transmembrane</keyword>
<dbReference type="Pfam" id="PF22461">
    <property type="entry name" value="SLBB_2"/>
    <property type="match status" value="1"/>
</dbReference>
<evidence type="ECO:0000313" key="19">
    <source>
        <dbReference type="Proteomes" id="UP000298616"/>
    </source>
</evidence>
<keyword evidence="19" id="KW-1185">Reference proteome</keyword>
<keyword evidence="5" id="KW-0762">Sugar transport</keyword>
<evidence type="ECO:0000256" key="14">
    <source>
        <dbReference type="ARBA" id="ARBA00023288"/>
    </source>
</evidence>
<dbReference type="PANTHER" id="PTHR33619">
    <property type="entry name" value="POLYSACCHARIDE EXPORT PROTEIN GFCE-RELATED"/>
    <property type="match status" value="1"/>
</dbReference>
<dbReference type="Pfam" id="PF02563">
    <property type="entry name" value="Poly_export"/>
    <property type="match status" value="1"/>
</dbReference>
<dbReference type="Gene3D" id="3.10.560.10">
    <property type="entry name" value="Outer membrane lipoprotein wza domain like"/>
    <property type="match status" value="1"/>
</dbReference>
<evidence type="ECO:0000256" key="1">
    <source>
        <dbReference type="ARBA" id="ARBA00004571"/>
    </source>
</evidence>
<reference evidence="18 19" key="1">
    <citation type="submission" date="2018-04" db="EMBL/GenBank/DDBJ databases">
        <title>Complete genome uncultured novel isolate.</title>
        <authorList>
            <person name="Merlino G."/>
        </authorList>
    </citation>
    <scope>NUCLEOTIDE SEQUENCE [LARGE SCALE GENOMIC DNA]</scope>
    <source>
        <strain evidence="19">R1DC9</strain>
    </source>
</reference>
<feature type="domain" description="SLBB" evidence="17">
    <location>
        <begin position="151"/>
        <end position="228"/>
    </location>
</feature>
<evidence type="ECO:0000256" key="15">
    <source>
        <dbReference type="SAM" id="Phobius"/>
    </source>
</evidence>
<dbReference type="KEGG" id="fpf:DCC35_14860"/>
<proteinExistence type="inferred from homology"/>
<dbReference type="GO" id="GO:0015288">
    <property type="term" value="F:porin activity"/>
    <property type="evidence" value="ECO:0007669"/>
    <property type="project" value="UniProtKB-KW"/>
</dbReference>
<evidence type="ECO:0000256" key="7">
    <source>
        <dbReference type="ARBA" id="ARBA00022729"/>
    </source>
</evidence>
<accession>A0A4D7K9D5</accession>
<keyword evidence="7" id="KW-0732">Signal</keyword>
<comment type="similarity">
    <text evidence="2">Belongs to the BexD/CtrA/VexA family.</text>
</comment>
<evidence type="ECO:0000256" key="5">
    <source>
        <dbReference type="ARBA" id="ARBA00022597"/>
    </source>
</evidence>
<keyword evidence="8" id="KW-0625">Polysaccharide transport</keyword>
<evidence type="ECO:0000313" key="18">
    <source>
        <dbReference type="EMBL" id="QCK15928.1"/>
    </source>
</evidence>
<evidence type="ECO:0000256" key="8">
    <source>
        <dbReference type="ARBA" id="ARBA00023047"/>
    </source>
</evidence>
<evidence type="ECO:0000256" key="4">
    <source>
        <dbReference type="ARBA" id="ARBA00022452"/>
    </source>
</evidence>
<evidence type="ECO:0000256" key="6">
    <source>
        <dbReference type="ARBA" id="ARBA00022692"/>
    </source>
</evidence>
<keyword evidence="3" id="KW-0813">Transport</keyword>
<keyword evidence="15" id="KW-1133">Transmembrane helix</keyword>
<evidence type="ECO:0000259" key="17">
    <source>
        <dbReference type="Pfam" id="PF22461"/>
    </source>
</evidence>
<dbReference type="GO" id="GO:0046930">
    <property type="term" value="C:pore complex"/>
    <property type="evidence" value="ECO:0007669"/>
    <property type="project" value="UniProtKB-KW"/>
</dbReference>
<dbReference type="Proteomes" id="UP000298616">
    <property type="component" value="Chromosome"/>
</dbReference>
<keyword evidence="10" id="KW-0626">Porin</keyword>
<evidence type="ECO:0000256" key="3">
    <source>
        <dbReference type="ARBA" id="ARBA00022448"/>
    </source>
</evidence>
<organism evidence="18 19">
    <name type="scientific">Mangrovivirga cuniculi</name>
    <dbReference type="NCBI Taxonomy" id="2715131"/>
    <lineage>
        <taxon>Bacteria</taxon>
        <taxon>Pseudomonadati</taxon>
        <taxon>Bacteroidota</taxon>
        <taxon>Cytophagia</taxon>
        <taxon>Cytophagales</taxon>
        <taxon>Mangrovivirgaceae</taxon>
        <taxon>Mangrovivirga</taxon>
    </lineage>
</organism>
<dbReference type="InterPro" id="IPR049712">
    <property type="entry name" value="Poly_export"/>
</dbReference>
<evidence type="ECO:0000256" key="9">
    <source>
        <dbReference type="ARBA" id="ARBA00023065"/>
    </source>
</evidence>
<sequence>MKFFNTAFLFLIIITSSCVTNKKVQYMQHDDVNARQHSLPTDTVVRTYNLPEYTYLIQPEDVLSIRIQSLTGEEYDFFARAQNQGNQGAANRNQSMIGELVDPEGMIDYPVVGRLKVSGKTIFEVQDEIKELAGQYVAEPVVRIRILNFRYSILGEVDNEQTITVQNHRVTLPEAIALAGGLGELADRSQVKLIRSNGGVTKVVYVNLLEEDIMTSPYYYIHQGDILIIPPLRQRPMRRYFGQNLALFVSTVSVVLLAINLIN</sequence>
<protein>
    <submittedName>
        <fullName evidence="18">Polysaccharide export protein</fullName>
    </submittedName>
</protein>
<dbReference type="GO" id="GO:0009279">
    <property type="term" value="C:cell outer membrane"/>
    <property type="evidence" value="ECO:0007669"/>
    <property type="project" value="UniProtKB-SubCell"/>
</dbReference>
<evidence type="ECO:0000256" key="11">
    <source>
        <dbReference type="ARBA" id="ARBA00023136"/>
    </source>
</evidence>
<evidence type="ECO:0000256" key="2">
    <source>
        <dbReference type="ARBA" id="ARBA00009450"/>
    </source>
</evidence>
<keyword evidence="4" id="KW-1134">Transmembrane beta strand</keyword>
<keyword evidence="9" id="KW-0406">Ion transport</keyword>
<dbReference type="GO" id="GO:0006811">
    <property type="term" value="P:monoatomic ion transport"/>
    <property type="evidence" value="ECO:0007669"/>
    <property type="project" value="UniProtKB-KW"/>
</dbReference>
<evidence type="ECO:0000256" key="13">
    <source>
        <dbReference type="ARBA" id="ARBA00023237"/>
    </source>
</evidence>
<dbReference type="InterPro" id="IPR003715">
    <property type="entry name" value="Poly_export_N"/>
</dbReference>
<dbReference type="OrthoDB" id="662756at2"/>
<evidence type="ECO:0000259" key="16">
    <source>
        <dbReference type="Pfam" id="PF02563"/>
    </source>
</evidence>
<comment type="subcellular location">
    <subcellularLocation>
        <location evidence="1">Cell outer membrane</location>
        <topology evidence="1">Multi-pass membrane protein</topology>
    </subcellularLocation>
</comment>
<evidence type="ECO:0000256" key="10">
    <source>
        <dbReference type="ARBA" id="ARBA00023114"/>
    </source>
</evidence>
<keyword evidence="13" id="KW-0998">Cell outer membrane</keyword>
<gene>
    <name evidence="18" type="ORF">DCC35_14860</name>
</gene>
<feature type="domain" description="Polysaccharide export protein N-terminal" evidence="16">
    <location>
        <begin position="52"/>
        <end position="146"/>
    </location>
</feature>
<dbReference type="EMBL" id="CP028923">
    <property type="protein sequence ID" value="QCK15928.1"/>
    <property type="molecule type" value="Genomic_DNA"/>
</dbReference>